<dbReference type="CDD" id="cd01647">
    <property type="entry name" value="RT_LTR"/>
    <property type="match status" value="1"/>
</dbReference>
<keyword evidence="1" id="KW-0863">Zinc-finger</keyword>
<dbReference type="PANTHER" id="PTHR37984:SF9">
    <property type="entry name" value="INTEGRASE CATALYTIC DOMAIN-CONTAINING PROTEIN"/>
    <property type="match status" value="1"/>
</dbReference>
<dbReference type="InterPro" id="IPR043128">
    <property type="entry name" value="Rev_trsase/Diguanyl_cyclase"/>
</dbReference>
<dbReference type="InterPro" id="IPR001878">
    <property type="entry name" value="Znf_CCHC"/>
</dbReference>
<evidence type="ECO:0000313" key="5">
    <source>
        <dbReference type="EMBL" id="PVD31689.1"/>
    </source>
</evidence>
<dbReference type="Gene3D" id="3.30.70.270">
    <property type="match status" value="1"/>
</dbReference>
<organism evidence="5 6">
    <name type="scientific">Pomacea canaliculata</name>
    <name type="common">Golden apple snail</name>
    <dbReference type="NCBI Taxonomy" id="400727"/>
    <lineage>
        <taxon>Eukaryota</taxon>
        <taxon>Metazoa</taxon>
        <taxon>Spiralia</taxon>
        <taxon>Lophotrochozoa</taxon>
        <taxon>Mollusca</taxon>
        <taxon>Gastropoda</taxon>
        <taxon>Caenogastropoda</taxon>
        <taxon>Architaenioglossa</taxon>
        <taxon>Ampullarioidea</taxon>
        <taxon>Ampullariidae</taxon>
        <taxon>Pomacea</taxon>
    </lineage>
</organism>
<comment type="caution">
    <text evidence="5">The sequence shown here is derived from an EMBL/GenBank/DDBJ whole genome shotgun (WGS) entry which is preliminary data.</text>
</comment>
<dbReference type="Pfam" id="PF00078">
    <property type="entry name" value="RVT_1"/>
    <property type="match status" value="1"/>
</dbReference>
<accession>A0A2T7PE47</accession>
<dbReference type="EMBL" id="PZQS01000004">
    <property type="protein sequence ID" value="PVD31689.1"/>
    <property type="molecule type" value="Genomic_DNA"/>
</dbReference>
<dbReference type="GO" id="GO:0008270">
    <property type="term" value="F:zinc ion binding"/>
    <property type="evidence" value="ECO:0007669"/>
    <property type="project" value="UniProtKB-KW"/>
</dbReference>
<dbReference type="InterPro" id="IPR050951">
    <property type="entry name" value="Retrovirus_Pol_polyprotein"/>
</dbReference>
<dbReference type="SUPFAM" id="SSF56672">
    <property type="entry name" value="DNA/RNA polymerases"/>
    <property type="match status" value="1"/>
</dbReference>
<dbReference type="PROSITE" id="PS50158">
    <property type="entry name" value="ZF_CCHC"/>
    <property type="match status" value="1"/>
</dbReference>
<reference evidence="5 6" key="1">
    <citation type="submission" date="2018-04" db="EMBL/GenBank/DDBJ databases">
        <title>The genome of golden apple snail Pomacea canaliculata provides insight into stress tolerance and invasive adaptation.</title>
        <authorList>
            <person name="Liu C."/>
            <person name="Liu B."/>
            <person name="Ren Y."/>
            <person name="Zhang Y."/>
            <person name="Wang H."/>
            <person name="Li S."/>
            <person name="Jiang F."/>
            <person name="Yin L."/>
            <person name="Zhang G."/>
            <person name="Qian W."/>
            <person name="Fan W."/>
        </authorList>
    </citation>
    <scope>NUCLEOTIDE SEQUENCE [LARGE SCALE GENOMIC DNA]</scope>
    <source>
        <strain evidence="5">SZHN2017</strain>
        <tissue evidence="5">Muscle</tissue>
    </source>
</reference>
<dbReference type="FunFam" id="3.10.10.10:FF:000003">
    <property type="entry name" value="Retrovirus-related Pol polyprotein from transposon 297-like Protein"/>
    <property type="match status" value="1"/>
</dbReference>
<evidence type="ECO:0000259" key="3">
    <source>
        <dbReference type="PROSITE" id="PS50158"/>
    </source>
</evidence>
<dbReference type="Proteomes" id="UP000245119">
    <property type="component" value="Linkage Group LG4"/>
</dbReference>
<sequence length="971" mass="108044">MGPFRAPEQFNFSQPNLWPEWKQRFQRFRCASKLDKDDEAVQVSALIYTMGNNAERILTSFGLDARQLQEYDTVLEKFDEYFVPKRNIIHERARFHARNQKPDESIEEYIRDLYELAAKADVRDKDEAIRDRLVLGILDRDLSERLQLKDDLTLQDAILQARQYEQVKAQLSDQRRTNVDAVQFKKSASGGVHSQCKGATGSSRGFSGRRRGRAEKSDFASSAVNVSSCTRCGRRHASTCVCPAQGRKCNKCGRLGHFATVCRTKLVQALEEKQVKEHFVGTLCSDSREPPWTTVLQFGGLQKVVTMSQAIEDNVVLKSVGGVLKCDGQFITTTRIHDQLHVLKVFVVQAITENLLSREAASRLGLVKRIEAVNALFGKLDKTPVQCPPVKIILKENIEPYSVHAARRIPIPLLDKVKEELKSMQETGIIEEITEPTDWCSPIVPVMKKSGSIRICVDYKKLNTAVKRERYTLPTLEDILHKLSGSAVYSKLDATSGFYQIPLDPDSAKLTTFIAPCGRYFFRRLPFGISSAPEIFQRTMETILKDVPNIICYFDDILVYSENEQAHEKHLERVMKTLASANLKLNYEKCLMSLLAANISCFMQTLSCNDFRSRCVVCTQDAVASVRCFPAALCDVNIRLALPAGPGTHIQRPELRDVLRAGCAYRAVAGKEQALWFCLADNQCAMFHCQDNNVFSSDDCGCVPPRTIASSSQRGQQALQTTLGSFRMPNVSAIPLIPTSTPAVLLSGGGAVKKSENRQEMATCAREIHIEGISVQGTVLGEGTQPPHHADLRGVVAGDNGSAYFNGYSSLSIPTYANAKFDTGVTLDFVVEEGNSRLRQVLVTNCKHGKGPSLEVLLDVELGVVLFHLAYKFRVAANAVESSLQVAVPYTATVPKRVVMSFDGYKLRGSVNDNERVVTVQGTGDYVVAQRTKPLMFGNTLCDVEDVYSYRGQLREVSKSVNTSKENDIHT</sequence>
<gene>
    <name evidence="5" type="ORF">C0Q70_07107</name>
</gene>
<keyword evidence="1" id="KW-0862">Zinc</keyword>
<proteinExistence type="predicted"/>
<evidence type="ECO:0000256" key="1">
    <source>
        <dbReference type="PROSITE-ProRule" id="PRU00047"/>
    </source>
</evidence>
<feature type="domain" description="CCHC-type" evidence="3">
    <location>
        <begin position="247"/>
        <end position="263"/>
    </location>
</feature>
<dbReference type="PANTHER" id="PTHR37984">
    <property type="entry name" value="PROTEIN CBG26694"/>
    <property type="match status" value="1"/>
</dbReference>
<dbReference type="InterPro" id="IPR000477">
    <property type="entry name" value="RT_dom"/>
</dbReference>
<dbReference type="STRING" id="400727.A0A2T7PE47"/>
<evidence type="ECO:0008006" key="7">
    <source>
        <dbReference type="Google" id="ProtNLM"/>
    </source>
</evidence>
<evidence type="ECO:0000256" key="2">
    <source>
        <dbReference type="SAM" id="MobiDB-lite"/>
    </source>
</evidence>
<feature type="domain" description="Reverse transcriptase" evidence="4">
    <location>
        <begin position="427"/>
        <end position="607"/>
    </location>
</feature>
<dbReference type="OrthoDB" id="6143215at2759"/>
<dbReference type="PROSITE" id="PS50878">
    <property type="entry name" value="RT_POL"/>
    <property type="match status" value="1"/>
</dbReference>
<dbReference type="GO" id="GO:0003676">
    <property type="term" value="F:nucleic acid binding"/>
    <property type="evidence" value="ECO:0007669"/>
    <property type="project" value="InterPro"/>
</dbReference>
<dbReference type="AlphaFoldDB" id="A0A2T7PE47"/>
<name>A0A2T7PE47_POMCA</name>
<evidence type="ECO:0000259" key="4">
    <source>
        <dbReference type="PROSITE" id="PS50878"/>
    </source>
</evidence>
<feature type="region of interest" description="Disordered" evidence="2">
    <location>
        <begin position="191"/>
        <end position="219"/>
    </location>
</feature>
<protein>
    <recommendedName>
        <fullName evidence="7">CCHC-type domain-containing protein</fullName>
    </recommendedName>
</protein>
<dbReference type="InterPro" id="IPR043502">
    <property type="entry name" value="DNA/RNA_pol_sf"/>
</dbReference>
<keyword evidence="6" id="KW-1185">Reference proteome</keyword>
<evidence type="ECO:0000313" key="6">
    <source>
        <dbReference type="Proteomes" id="UP000245119"/>
    </source>
</evidence>
<dbReference type="Gene3D" id="3.10.10.10">
    <property type="entry name" value="HIV Type 1 Reverse Transcriptase, subunit A, domain 1"/>
    <property type="match status" value="1"/>
</dbReference>
<keyword evidence="1" id="KW-0479">Metal-binding</keyword>